<evidence type="ECO:0000313" key="2">
    <source>
        <dbReference type="Proteomes" id="UP000723463"/>
    </source>
</evidence>
<dbReference type="EMBL" id="JAAAXW010000591">
    <property type="protein sequence ID" value="KAF9536693.1"/>
    <property type="molecule type" value="Genomic_DNA"/>
</dbReference>
<sequence>MTRTYDATRQKAGLTFQDLNEIAVLSGVLHVDEEHAHFSKDEILQIRRDVLQMFYIKEQREDDLKRARIARDLWASWFEIWSSIDLSSKLAADDGIESKIDTTPVIKSIMAAYEDCEAKDILPVLFIALHVFRKFHTWSRLRSEADCAMVMVGPILEEILHIQHEIKFTSANFSTAYGQE</sequence>
<name>A0A9P6EWA5_9FUNG</name>
<evidence type="ECO:0000313" key="1">
    <source>
        <dbReference type="EMBL" id="KAF9536693.1"/>
    </source>
</evidence>
<organism evidence="1 2">
    <name type="scientific">Mortierella hygrophila</name>
    <dbReference type="NCBI Taxonomy" id="979708"/>
    <lineage>
        <taxon>Eukaryota</taxon>
        <taxon>Fungi</taxon>
        <taxon>Fungi incertae sedis</taxon>
        <taxon>Mucoromycota</taxon>
        <taxon>Mortierellomycotina</taxon>
        <taxon>Mortierellomycetes</taxon>
        <taxon>Mortierellales</taxon>
        <taxon>Mortierellaceae</taxon>
        <taxon>Mortierella</taxon>
    </lineage>
</organism>
<keyword evidence="2" id="KW-1185">Reference proteome</keyword>
<accession>A0A9P6EWA5</accession>
<proteinExistence type="predicted"/>
<comment type="caution">
    <text evidence="1">The sequence shown here is derived from an EMBL/GenBank/DDBJ whole genome shotgun (WGS) entry which is preliminary data.</text>
</comment>
<protein>
    <submittedName>
        <fullName evidence="1">Uncharacterized protein</fullName>
    </submittedName>
</protein>
<dbReference type="Proteomes" id="UP000723463">
    <property type="component" value="Unassembled WGS sequence"/>
</dbReference>
<reference evidence="1" key="1">
    <citation type="journal article" date="2020" name="Fungal Divers.">
        <title>Resolving the Mortierellaceae phylogeny through synthesis of multi-gene phylogenetics and phylogenomics.</title>
        <authorList>
            <person name="Vandepol N."/>
            <person name="Liber J."/>
            <person name="Desiro A."/>
            <person name="Na H."/>
            <person name="Kennedy M."/>
            <person name="Barry K."/>
            <person name="Grigoriev I.V."/>
            <person name="Miller A.N."/>
            <person name="O'Donnell K."/>
            <person name="Stajich J.E."/>
            <person name="Bonito G."/>
        </authorList>
    </citation>
    <scope>NUCLEOTIDE SEQUENCE</scope>
    <source>
        <strain evidence="1">NRRL 2591</strain>
    </source>
</reference>
<gene>
    <name evidence="1" type="ORF">EC957_009985</name>
</gene>
<dbReference type="AlphaFoldDB" id="A0A9P6EWA5"/>